<organism evidence="2 3">
    <name type="scientific">Eumeta variegata</name>
    <name type="common">Bagworm moth</name>
    <name type="synonym">Eumeta japonica</name>
    <dbReference type="NCBI Taxonomy" id="151549"/>
    <lineage>
        <taxon>Eukaryota</taxon>
        <taxon>Metazoa</taxon>
        <taxon>Ecdysozoa</taxon>
        <taxon>Arthropoda</taxon>
        <taxon>Hexapoda</taxon>
        <taxon>Insecta</taxon>
        <taxon>Pterygota</taxon>
        <taxon>Neoptera</taxon>
        <taxon>Endopterygota</taxon>
        <taxon>Lepidoptera</taxon>
        <taxon>Glossata</taxon>
        <taxon>Ditrysia</taxon>
        <taxon>Tineoidea</taxon>
        <taxon>Psychidae</taxon>
        <taxon>Oiketicinae</taxon>
        <taxon>Eumeta</taxon>
    </lineage>
</organism>
<evidence type="ECO:0000256" key="1">
    <source>
        <dbReference type="SAM" id="MobiDB-lite"/>
    </source>
</evidence>
<accession>A0A4C1W3A9</accession>
<dbReference type="AlphaFoldDB" id="A0A4C1W3A9"/>
<feature type="compositionally biased region" description="Basic residues" evidence="1">
    <location>
        <begin position="128"/>
        <end position="139"/>
    </location>
</feature>
<gene>
    <name evidence="2" type="ORF">EVAR_24189_1</name>
</gene>
<feature type="compositionally biased region" description="Basic and acidic residues" evidence="1">
    <location>
        <begin position="102"/>
        <end position="112"/>
    </location>
</feature>
<feature type="region of interest" description="Disordered" evidence="1">
    <location>
        <begin position="102"/>
        <end position="177"/>
    </location>
</feature>
<keyword evidence="3" id="KW-1185">Reference proteome</keyword>
<name>A0A4C1W3A9_EUMVA</name>
<proteinExistence type="predicted"/>
<evidence type="ECO:0000313" key="3">
    <source>
        <dbReference type="Proteomes" id="UP000299102"/>
    </source>
</evidence>
<evidence type="ECO:0000313" key="2">
    <source>
        <dbReference type="EMBL" id="GBP45996.1"/>
    </source>
</evidence>
<protein>
    <submittedName>
        <fullName evidence="2">Uncharacterized protein</fullName>
    </submittedName>
</protein>
<sequence>MSHAQHRRQRTTKKNKRSYVKTKRLRPYRCHRSWNAKNNTTLRFGSVVSTSAGRRLIAQATTYGRRHADNHTCCALNLFVGRKNRHLRRIIHLNIILSLTREHSARSGERRRELRPRRSHGDETRNFCGRRRKIKHYSRAARCPPPLLRRASRRPPAPATALKKGSDLFRGNLAARS</sequence>
<dbReference type="Proteomes" id="UP000299102">
    <property type="component" value="Unassembled WGS sequence"/>
</dbReference>
<reference evidence="2 3" key="1">
    <citation type="journal article" date="2019" name="Commun. Biol.">
        <title>The bagworm genome reveals a unique fibroin gene that provides high tensile strength.</title>
        <authorList>
            <person name="Kono N."/>
            <person name="Nakamura H."/>
            <person name="Ohtoshi R."/>
            <person name="Tomita M."/>
            <person name="Numata K."/>
            <person name="Arakawa K."/>
        </authorList>
    </citation>
    <scope>NUCLEOTIDE SEQUENCE [LARGE SCALE GENOMIC DNA]</scope>
</reference>
<dbReference type="EMBL" id="BGZK01000475">
    <property type="protein sequence ID" value="GBP45996.1"/>
    <property type="molecule type" value="Genomic_DNA"/>
</dbReference>
<comment type="caution">
    <text evidence="2">The sequence shown here is derived from an EMBL/GenBank/DDBJ whole genome shotgun (WGS) entry which is preliminary data.</text>
</comment>